<keyword evidence="2" id="KW-0489">Methyltransferase</keyword>
<accession>A0A8D8PTA4</accession>
<sequence length="536" mass="61064">MDHIQSTIDNIINFITPNITCVSTHTVHFMVEKLWETTIPKPILEQINSSASFEKLMEEFWDAKEKENVADSSSELLKFFQAADKFRLTSLMNDEYIISIEELFKKLKARNCGHIIESAKVDQHMSEKKSYEVKVMSQVVAAVTSTCNSSHIIDLGGGQGYLSSILALQHGKKTLSLDYNQVNTHGAAVRSKKLEKLWIRSQKRQASYASVEHHGKNWKKKNKAPVCTVKEEELVVCKEHCKQITHFVTPDSDISSMLSEAYPQDSLHNVCLIGLHTCGDLSATTLRLYSKCPSLQCLVQVGCCYHLIEEEFIKSPFWKDVDASLYEHGYGFPLSEHLREKSFFLGRNVRMSGTQSPERVMDLKQTQTLPLFYRALLEKYLRSKVPINDDDPKVVGRLATKCSSFVEYVHRAVKKLELDFEVDDTEIIHLFESHQCEYQYLQVYYFLKTALAPVIEALIVLDRVLYLREQGFPESYVVQIFDPLISPRCYAVVSMKPPSPPPSIQTSAKQIKKTKEKGTHEFGNTLLASVVKSKDT</sequence>
<dbReference type="InterPro" id="IPR052220">
    <property type="entry name" value="METTL25"/>
</dbReference>
<protein>
    <submittedName>
        <fullName evidence="2">Methyltransferase-like protein 25</fullName>
    </submittedName>
</protein>
<dbReference type="GO" id="GO:0008168">
    <property type="term" value="F:methyltransferase activity"/>
    <property type="evidence" value="ECO:0007669"/>
    <property type="project" value="UniProtKB-KW"/>
</dbReference>
<proteinExistence type="predicted"/>
<reference evidence="2" key="1">
    <citation type="submission" date="2021-05" db="EMBL/GenBank/DDBJ databases">
        <authorList>
            <person name="Alioto T."/>
            <person name="Alioto T."/>
            <person name="Gomez Garrido J."/>
        </authorList>
    </citation>
    <scope>NUCLEOTIDE SEQUENCE</scope>
</reference>
<feature type="domain" description="Methyltransferase" evidence="1">
    <location>
        <begin position="128"/>
        <end position="310"/>
    </location>
</feature>
<name>A0A8D8PTA4_9HEMI</name>
<dbReference type="AlphaFoldDB" id="A0A8D8PTA4"/>
<dbReference type="PANTHER" id="PTHR12496:SF9">
    <property type="entry name" value="METHYLTRANSFERASE-LIKE PROTEIN 25-RELATED"/>
    <property type="match status" value="1"/>
</dbReference>
<organism evidence="2">
    <name type="scientific">Cacopsylla melanoneura</name>
    <dbReference type="NCBI Taxonomy" id="428564"/>
    <lineage>
        <taxon>Eukaryota</taxon>
        <taxon>Metazoa</taxon>
        <taxon>Ecdysozoa</taxon>
        <taxon>Arthropoda</taxon>
        <taxon>Hexapoda</taxon>
        <taxon>Insecta</taxon>
        <taxon>Pterygota</taxon>
        <taxon>Neoptera</taxon>
        <taxon>Paraneoptera</taxon>
        <taxon>Hemiptera</taxon>
        <taxon>Sternorrhyncha</taxon>
        <taxon>Psylloidea</taxon>
        <taxon>Psyllidae</taxon>
        <taxon>Psyllinae</taxon>
        <taxon>Cacopsylla</taxon>
    </lineage>
</organism>
<dbReference type="GO" id="GO:0032259">
    <property type="term" value="P:methylation"/>
    <property type="evidence" value="ECO:0007669"/>
    <property type="project" value="UniProtKB-KW"/>
</dbReference>
<dbReference type="EMBL" id="HBUF01027359">
    <property type="protein sequence ID" value="CAG6613365.1"/>
    <property type="molecule type" value="Transcribed_RNA"/>
</dbReference>
<dbReference type="EMBL" id="HBUF01297717">
    <property type="protein sequence ID" value="CAG6690457.1"/>
    <property type="molecule type" value="Transcribed_RNA"/>
</dbReference>
<dbReference type="InterPro" id="IPR025714">
    <property type="entry name" value="Methyltranfer_dom"/>
</dbReference>
<dbReference type="EMBL" id="HBUF01297716">
    <property type="protein sequence ID" value="CAG6690455.1"/>
    <property type="molecule type" value="Transcribed_RNA"/>
</dbReference>
<dbReference type="EMBL" id="HBUF01297718">
    <property type="protein sequence ID" value="CAG6690459.1"/>
    <property type="molecule type" value="Transcribed_RNA"/>
</dbReference>
<dbReference type="Pfam" id="PF13679">
    <property type="entry name" value="Methyltransf_32"/>
    <property type="match status" value="1"/>
</dbReference>
<keyword evidence="2" id="KW-0808">Transferase</keyword>
<dbReference type="PANTHER" id="PTHR12496">
    <property type="entry name" value="CGI-41 METHYLTRANSFERASE"/>
    <property type="match status" value="1"/>
</dbReference>
<dbReference type="EMBL" id="HBUF01027360">
    <property type="protein sequence ID" value="CAG6613368.1"/>
    <property type="molecule type" value="Transcribed_RNA"/>
</dbReference>
<evidence type="ECO:0000259" key="1">
    <source>
        <dbReference type="Pfam" id="PF13679"/>
    </source>
</evidence>
<evidence type="ECO:0000313" key="2">
    <source>
        <dbReference type="EMBL" id="CAG6613371.1"/>
    </source>
</evidence>
<dbReference type="EMBL" id="HBUF01027361">
    <property type="protein sequence ID" value="CAG6613371.1"/>
    <property type="molecule type" value="Transcribed_RNA"/>
</dbReference>